<dbReference type="Proteomes" id="UP000282311">
    <property type="component" value="Unassembled WGS sequence"/>
</dbReference>
<evidence type="ECO:0000259" key="6">
    <source>
        <dbReference type="PROSITE" id="PS01124"/>
    </source>
</evidence>
<dbReference type="SUPFAM" id="SSF46689">
    <property type="entry name" value="Homeodomain-like"/>
    <property type="match status" value="2"/>
</dbReference>
<dbReference type="InterPro" id="IPR009057">
    <property type="entry name" value="Homeodomain-like_sf"/>
</dbReference>
<evidence type="ECO:0000313" key="7">
    <source>
        <dbReference type="EMBL" id="RKN83777.1"/>
    </source>
</evidence>
<name>A0A3B0CHK2_9BACL</name>
<evidence type="ECO:0000256" key="4">
    <source>
        <dbReference type="SAM" id="MobiDB-lite"/>
    </source>
</evidence>
<gene>
    <name evidence="7" type="ORF">D7M11_16405</name>
</gene>
<comment type="caution">
    <text evidence="7">The sequence shown here is derived from an EMBL/GenBank/DDBJ whole genome shotgun (WGS) entry which is preliminary data.</text>
</comment>
<dbReference type="InterPro" id="IPR018060">
    <property type="entry name" value="HTH_AraC"/>
</dbReference>
<reference evidence="7 8" key="1">
    <citation type="journal article" date="2007" name="Int. J. Syst. Evol. Microbiol.">
        <title>Paenibacillus ginsengarvi sp. nov., isolated from soil from ginseng cultivation.</title>
        <authorList>
            <person name="Yoon M.H."/>
            <person name="Ten L.N."/>
            <person name="Im W.T."/>
        </authorList>
    </citation>
    <scope>NUCLEOTIDE SEQUENCE [LARGE SCALE GENOMIC DNA]</scope>
    <source>
        <strain evidence="7 8">KCTC 13059</strain>
    </source>
</reference>
<dbReference type="RefSeq" id="WP_120748321.1">
    <property type="nucleotide sequence ID" value="NZ_RBAH01000011.1"/>
</dbReference>
<keyword evidence="5" id="KW-0812">Transmembrane</keyword>
<evidence type="ECO:0000256" key="2">
    <source>
        <dbReference type="ARBA" id="ARBA00023125"/>
    </source>
</evidence>
<dbReference type="PANTHER" id="PTHR43280">
    <property type="entry name" value="ARAC-FAMILY TRANSCRIPTIONAL REGULATOR"/>
    <property type="match status" value="1"/>
</dbReference>
<evidence type="ECO:0000313" key="8">
    <source>
        <dbReference type="Proteomes" id="UP000282311"/>
    </source>
</evidence>
<dbReference type="Gene3D" id="1.10.10.60">
    <property type="entry name" value="Homeodomain-like"/>
    <property type="match status" value="2"/>
</dbReference>
<dbReference type="AlphaFoldDB" id="A0A3B0CHK2"/>
<keyword evidence="8" id="KW-1185">Reference proteome</keyword>
<organism evidence="7 8">
    <name type="scientific">Paenibacillus ginsengarvi</name>
    <dbReference type="NCBI Taxonomy" id="400777"/>
    <lineage>
        <taxon>Bacteria</taxon>
        <taxon>Bacillati</taxon>
        <taxon>Bacillota</taxon>
        <taxon>Bacilli</taxon>
        <taxon>Bacillales</taxon>
        <taxon>Paenibacillaceae</taxon>
        <taxon>Paenibacillus</taxon>
    </lineage>
</organism>
<dbReference type="PANTHER" id="PTHR43280:SF2">
    <property type="entry name" value="HTH-TYPE TRANSCRIPTIONAL REGULATOR EXSA"/>
    <property type="match status" value="1"/>
</dbReference>
<dbReference type="InterPro" id="IPR041522">
    <property type="entry name" value="CdaR_GGDEF"/>
</dbReference>
<dbReference type="PROSITE" id="PS00041">
    <property type="entry name" value="HTH_ARAC_FAMILY_1"/>
    <property type="match status" value="1"/>
</dbReference>
<keyword evidence="5" id="KW-0472">Membrane</keyword>
<evidence type="ECO:0000256" key="1">
    <source>
        <dbReference type="ARBA" id="ARBA00023015"/>
    </source>
</evidence>
<sequence>MAAKRRWSYKSKLLAFTIVLSVVPVLLLGGISSYLASVSLQEEVDSHQRTILRTVQMQVDAFVNRMDQMSLSLAANSTLLRAAEFGMSMDMFESSVQTIDLLQNTVGNSDVPIDVALILTRFNSVYSNRFGLIRQIDYPYNEIVKQMMPPTQLFSFKIPPNTYANQKDMLIVRTIPLNASNPKGILLLQLNADRLKELLEQTGSPLNRSLIVVDELGRQIVSEHTDALRPDTGLESAVLGLMTSPDRLPERISHDDQTYIVSSIRSALNGWTYIALTSTAEMSRKSNNIQLVSIALAVFIAVVWGLAAVIGSNRLFVPLQRLMAKAKMAPEEADRSDPDVVVELDRYLNDMSRANEHLLRRLNEQMPTLKEHALQSLIRGEWPTGETEREWGAFTATLVGKWYAVGIAEVDRPQELKNSYSEHDRSLILYALRKMVEEIGEEFGPVIAFSPKLGQIVFLTAAEEPGPALDKSMLEYGGRIRDNVKLYFRLTVSVAIAEPREGLGRVHESYEEALSYLAHRFTMGPDSLVSRHTAARQPHFPYRQWIRLERSVMSALARSEYGEAMEHVSSLVREASESQREPEAILGLFAHLLGEIDGLLQEAGCHLSEVTGGDAVKMLYALSTLEDIEAWLNGDVLAGVRRHLESLHIPKQKKAVQCALAFIHEQLETDLSLQQIADLLQLSRPTLSKWFKEETGENFGDYLIRLRMDKAKEWLAYTDMPIKDISDRLRYTSVQNFSRIFKQSTGDTPGSYRQTYSAARRDASG</sequence>
<feature type="transmembrane region" description="Helical" evidence="5">
    <location>
        <begin position="291"/>
        <end position="317"/>
    </location>
</feature>
<dbReference type="Pfam" id="PF12833">
    <property type="entry name" value="HTH_18"/>
    <property type="match status" value="1"/>
</dbReference>
<dbReference type="EMBL" id="RBAH01000011">
    <property type="protein sequence ID" value="RKN83777.1"/>
    <property type="molecule type" value="Genomic_DNA"/>
</dbReference>
<protein>
    <submittedName>
        <fullName evidence="7">AraC family transcriptional regulator</fullName>
    </submittedName>
</protein>
<evidence type="ECO:0000256" key="3">
    <source>
        <dbReference type="ARBA" id="ARBA00023163"/>
    </source>
</evidence>
<proteinExistence type="predicted"/>
<keyword evidence="1" id="KW-0805">Transcription regulation</keyword>
<dbReference type="GO" id="GO:0003700">
    <property type="term" value="F:DNA-binding transcription factor activity"/>
    <property type="evidence" value="ECO:0007669"/>
    <property type="project" value="InterPro"/>
</dbReference>
<dbReference type="InterPro" id="IPR018062">
    <property type="entry name" value="HTH_AraC-typ_CS"/>
</dbReference>
<feature type="domain" description="HTH araC/xylS-type" evidence="6">
    <location>
        <begin position="657"/>
        <end position="755"/>
    </location>
</feature>
<accession>A0A3B0CHK2</accession>
<keyword evidence="2" id="KW-0238">DNA-binding</keyword>
<dbReference type="SMART" id="SM00342">
    <property type="entry name" value="HTH_ARAC"/>
    <property type="match status" value="1"/>
</dbReference>
<dbReference type="GO" id="GO:0043565">
    <property type="term" value="F:sequence-specific DNA binding"/>
    <property type="evidence" value="ECO:0007669"/>
    <property type="project" value="InterPro"/>
</dbReference>
<feature type="region of interest" description="Disordered" evidence="4">
    <location>
        <begin position="745"/>
        <end position="765"/>
    </location>
</feature>
<evidence type="ECO:0000256" key="5">
    <source>
        <dbReference type="SAM" id="Phobius"/>
    </source>
</evidence>
<dbReference type="OrthoDB" id="2536004at2"/>
<feature type="compositionally biased region" description="Polar residues" evidence="4">
    <location>
        <begin position="745"/>
        <end position="757"/>
    </location>
</feature>
<keyword evidence="5" id="KW-1133">Transmembrane helix</keyword>
<dbReference type="PROSITE" id="PS01124">
    <property type="entry name" value="HTH_ARAC_FAMILY_2"/>
    <property type="match status" value="1"/>
</dbReference>
<keyword evidence="3" id="KW-0804">Transcription</keyword>
<dbReference type="Pfam" id="PF17853">
    <property type="entry name" value="GGDEF_2"/>
    <property type="match status" value="1"/>
</dbReference>